<evidence type="ECO:0000256" key="1">
    <source>
        <dbReference type="SAM" id="Phobius"/>
    </source>
</evidence>
<evidence type="ECO:0000313" key="3">
    <source>
        <dbReference type="Proteomes" id="UP000000528"/>
    </source>
</evidence>
<gene>
    <name evidence="2" type="ordered locus">MYPU_5880</name>
</gene>
<keyword evidence="1" id="KW-1133">Transmembrane helix</keyword>
<dbReference type="KEGG" id="mpu:MYPU_5880"/>
<accession>Q98PY1</accession>
<evidence type="ECO:0000313" key="2">
    <source>
        <dbReference type="EMBL" id="CAC13761.1"/>
    </source>
</evidence>
<proteinExistence type="predicted"/>
<dbReference type="Proteomes" id="UP000000528">
    <property type="component" value="Chromosome"/>
</dbReference>
<sequence length="316" mass="36353">MNILAWAFSFDWNFFNIYFFYFFSFFNIDFFSFSTCFNTSFFWCTFSFVTYFCFRSFSFKSCFIRSFFFSSFCYFWSFFFCAFSFSCFFNFNHDYSPFPSCSSLAFSIKLSISSIDISFFKLILYFLEISNKWFFFATISKSTSLTASLDGIFFAHSLITTNPFLGPGTAPLTNRILFLTSVIITSRFWIVTCSCPRWPGIVIPLTTLFPEISPREPVCLTGLLPPPPPWDFGPIFWLCLLMVPANPLPFEIPVTSTNSPGVNIDTSTFDPSSKPCISLISFTNLFGVVFAFAKCPISGFLCLDFFLSSRLNWIAL</sequence>
<feature type="transmembrane region" description="Helical" evidence="1">
    <location>
        <begin position="37"/>
        <end position="54"/>
    </location>
</feature>
<dbReference type="AlphaFoldDB" id="Q98PY1"/>
<dbReference type="HOGENOM" id="CLU_879471_0_0_14"/>
<reference evidence="2 3" key="1">
    <citation type="journal article" date="2001" name="Nucleic Acids Res.">
        <title>The complete genome sequence of the murine respiratory pathogen Mycoplasma pulmonis.</title>
        <authorList>
            <person name="Chambaud I."/>
            <person name="Heilig R."/>
            <person name="Ferris S."/>
            <person name="Barbe V."/>
            <person name="Samson D."/>
            <person name="Galisson F."/>
            <person name="Moszer I."/>
            <person name="Dybvig K."/>
            <person name="Wroblewski H."/>
            <person name="Viari A."/>
            <person name="Rocha E.P.C."/>
            <person name="Blanchard A."/>
        </authorList>
    </citation>
    <scope>NUCLEOTIDE SEQUENCE [LARGE SCALE GENOMIC DNA]</scope>
    <source>
        <strain evidence="2 3">UAB CTIP</strain>
    </source>
</reference>
<keyword evidence="3" id="KW-1185">Reference proteome</keyword>
<feature type="transmembrane region" description="Helical" evidence="1">
    <location>
        <begin position="12"/>
        <end position="31"/>
    </location>
</feature>
<name>Q98PY1_MYCPU</name>
<keyword evidence="1" id="KW-0472">Membrane</keyword>
<keyword evidence="1" id="KW-0812">Transmembrane</keyword>
<feature type="transmembrane region" description="Helical" evidence="1">
    <location>
        <begin position="66"/>
        <end position="91"/>
    </location>
</feature>
<dbReference type="EMBL" id="AL445565">
    <property type="protein sequence ID" value="CAC13761.1"/>
    <property type="molecule type" value="Genomic_DNA"/>
</dbReference>
<dbReference type="STRING" id="272635.gene:17577195"/>
<dbReference type="eggNOG" id="ENOG5031ZB6">
    <property type="taxonomic scope" value="Bacteria"/>
</dbReference>
<protein>
    <submittedName>
        <fullName evidence="2">Uncharacterized protein</fullName>
    </submittedName>
</protein>
<feature type="transmembrane region" description="Helical" evidence="1">
    <location>
        <begin position="103"/>
        <end position="127"/>
    </location>
</feature>
<dbReference type="PIR" id="D90585">
    <property type="entry name" value="D90585"/>
</dbReference>
<organism evidence="3">
    <name type="scientific">Mycoplasmopsis pulmonis (strain UAB CTIP)</name>
    <name type="common">Mycoplasma pulmonis</name>
    <dbReference type="NCBI Taxonomy" id="272635"/>
    <lineage>
        <taxon>Bacteria</taxon>
        <taxon>Bacillati</taxon>
        <taxon>Mycoplasmatota</taxon>
        <taxon>Mycoplasmoidales</taxon>
        <taxon>Metamycoplasmataceae</taxon>
        <taxon>Mycoplasmopsis</taxon>
    </lineage>
</organism>